<name>W1XFF0_9ZZZZ</name>
<evidence type="ECO:0000313" key="1">
    <source>
        <dbReference type="EMBL" id="ETJ29058.1"/>
    </source>
</evidence>
<gene>
    <name evidence="1" type="ORF">Q604_UNBC16397G0002</name>
</gene>
<accession>W1XFF0</accession>
<proteinExistence type="predicted"/>
<protein>
    <submittedName>
        <fullName evidence="1">Uncharacterized protein</fullName>
    </submittedName>
</protein>
<dbReference type="EMBL" id="AZMM01016397">
    <property type="protein sequence ID" value="ETJ29058.1"/>
    <property type="molecule type" value="Genomic_DNA"/>
</dbReference>
<dbReference type="AlphaFoldDB" id="W1XFF0"/>
<organism evidence="1">
    <name type="scientific">human gut metagenome</name>
    <dbReference type="NCBI Taxonomy" id="408170"/>
    <lineage>
        <taxon>unclassified sequences</taxon>
        <taxon>metagenomes</taxon>
        <taxon>organismal metagenomes</taxon>
    </lineage>
</organism>
<sequence>NDGPKDLSKYLNLYLKESEEILVKGNKFEGYDEILQLYFDINSFNTIMQLY</sequence>
<comment type="caution">
    <text evidence="1">The sequence shown here is derived from an EMBL/GenBank/DDBJ whole genome shotgun (WGS) entry which is preliminary data.</text>
</comment>
<reference evidence="1" key="1">
    <citation type="submission" date="2013-12" db="EMBL/GenBank/DDBJ databases">
        <title>A Varibaculum cambriense genome reconstructed from a premature infant gut community with otherwise low bacterial novelty that shifts toward anaerobic metabolism during the third week of life.</title>
        <authorList>
            <person name="Brown C.T."/>
            <person name="Sharon I."/>
            <person name="Thomas B.C."/>
            <person name="Castelle C.J."/>
            <person name="Morowitz M.J."/>
            <person name="Banfield J.F."/>
        </authorList>
    </citation>
    <scope>NUCLEOTIDE SEQUENCE</scope>
</reference>
<feature type="non-terminal residue" evidence="1">
    <location>
        <position position="1"/>
    </location>
</feature>